<organism evidence="2 3">
    <name type="scientific">Deinobacterium chartae</name>
    <dbReference type="NCBI Taxonomy" id="521158"/>
    <lineage>
        <taxon>Bacteria</taxon>
        <taxon>Thermotogati</taxon>
        <taxon>Deinococcota</taxon>
        <taxon>Deinococci</taxon>
        <taxon>Deinococcales</taxon>
        <taxon>Deinococcaceae</taxon>
        <taxon>Deinobacterium</taxon>
    </lineage>
</organism>
<dbReference type="Pfam" id="PF09204">
    <property type="entry name" value="Colicin_immun"/>
    <property type="match status" value="1"/>
</dbReference>
<dbReference type="Proteomes" id="UP000569951">
    <property type="component" value="Unassembled WGS sequence"/>
</dbReference>
<evidence type="ECO:0000313" key="3">
    <source>
        <dbReference type="Proteomes" id="UP000569951"/>
    </source>
</evidence>
<dbReference type="GO" id="GO:0015643">
    <property type="term" value="F:toxic substance binding"/>
    <property type="evidence" value="ECO:0007669"/>
    <property type="project" value="InterPro"/>
</dbReference>
<reference evidence="2 3" key="1">
    <citation type="submission" date="2020-08" db="EMBL/GenBank/DDBJ databases">
        <title>Genomic Encyclopedia of Type Strains, Phase IV (KMG-IV): sequencing the most valuable type-strain genomes for metagenomic binning, comparative biology and taxonomic classification.</title>
        <authorList>
            <person name="Goeker M."/>
        </authorList>
    </citation>
    <scope>NUCLEOTIDE SEQUENCE [LARGE SCALE GENOMIC DNA]</scope>
    <source>
        <strain evidence="2 3">DSM 21458</strain>
    </source>
</reference>
<feature type="domain" description="Colicin D immunity protein" evidence="1">
    <location>
        <begin position="126"/>
        <end position="203"/>
    </location>
</feature>
<name>A0A841I0L2_9DEIO</name>
<proteinExistence type="predicted"/>
<dbReference type="RefSeq" id="WP_183985038.1">
    <property type="nucleotide sequence ID" value="NZ_JACHHG010000003.1"/>
</dbReference>
<dbReference type="Pfam" id="PF11009">
    <property type="entry name" value="BrxC"/>
    <property type="match status" value="1"/>
</dbReference>
<comment type="caution">
    <text evidence="2">The sequence shown here is derived from an EMBL/GenBank/DDBJ whole genome shotgun (WGS) entry which is preliminary data.</text>
</comment>
<dbReference type="GO" id="GO:0030153">
    <property type="term" value="P:bacteriocin immunity"/>
    <property type="evidence" value="ECO:0007669"/>
    <property type="project" value="InterPro"/>
</dbReference>
<keyword evidence="3" id="KW-1185">Reference proteome</keyword>
<dbReference type="InterPro" id="IPR015287">
    <property type="entry name" value="Colicin_D_immunity_dom"/>
</dbReference>
<sequence>MQLYQLTTPEEVDTFLQQFPLGAVFKAGTCHKTMQGFSVLETFLRQHDLPVGIIRVVEWRPASNHVASLSGVVHQSPQFILFKNGQAVFDVDNWDITPEALAPVFEQHVPRLEGEREAISGNVEPYRDLIRRYLNGQLSDAMFQDAYVTLFRDDASLRGKQEFELLSRLFGDPDAYHGGLHQLGEPQSRGDLRARASELLQQLETL</sequence>
<accession>A0A841I0L2</accession>
<dbReference type="InterPro" id="IPR022551">
    <property type="entry name" value="BrxC"/>
</dbReference>
<dbReference type="Gene3D" id="3.40.30.10">
    <property type="entry name" value="Glutaredoxin"/>
    <property type="match status" value="1"/>
</dbReference>
<gene>
    <name evidence="2" type="ORF">HNR42_000932</name>
</gene>
<evidence type="ECO:0000313" key="2">
    <source>
        <dbReference type="EMBL" id="MBB6097515.1"/>
    </source>
</evidence>
<dbReference type="EMBL" id="JACHHG010000003">
    <property type="protein sequence ID" value="MBB6097515.1"/>
    <property type="molecule type" value="Genomic_DNA"/>
</dbReference>
<evidence type="ECO:0000259" key="1">
    <source>
        <dbReference type="Pfam" id="PF09204"/>
    </source>
</evidence>
<dbReference type="AlphaFoldDB" id="A0A841I0L2"/>
<protein>
    <submittedName>
        <fullName evidence="2">Bacillithiol system protein YtxJ</fullName>
    </submittedName>
</protein>